<reference evidence="2" key="1">
    <citation type="journal article" date="2020" name="MBio">
        <title>Horizontal gene transfer to a defensive symbiont with a reduced genome amongst a multipartite beetle microbiome.</title>
        <authorList>
            <person name="Waterworth S.C."/>
            <person name="Florez L.V."/>
            <person name="Rees E.R."/>
            <person name="Hertweck C."/>
            <person name="Kaltenpoth M."/>
            <person name="Kwan J.C."/>
        </authorList>
    </citation>
    <scope>NUCLEOTIDE SEQUENCE [LARGE SCALE GENOMIC DNA]</scope>
</reference>
<dbReference type="Proteomes" id="UP000462435">
    <property type="component" value="Unassembled WGS sequence"/>
</dbReference>
<protein>
    <submittedName>
        <fullName evidence="1">Uncharacterized protein</fullName>
    </submittedName>
</protein>
<comment type="caution">
    <text evidence="1">The sequence shown here is derived from an EMBL/GenBank/DDBJ whole genome shotgun (WGS) entry which is preliminary data.</text>
</comment>
<name>A0A7V8FUE4_9BURK</name>
<sequence length="56" mass="6164">MNSHAELLKLLIPPVSYERNGLVLSAELEAIGGALDDFQDLVNVLQRELEAVAKLF</sequence>
<proteinExistence type="predicted"/>
<evidence type="ECO:0000313" key="2">
    <source>
        <dbReference type="Proteomes" id="UP000462435"/>
    </source>
</evidence>
<accession>A0A7V8FUE4</accession>
<organism evidence="1 2">
    <name type="scientific">Herbaspirillum frisingense</name>
    <dbReference type="NCBI Taxonomy" id="92645"/>
    <lineage>
        <taxon>Bacteria</taxon>
        <taxon>Pseudomonadati</taxon>
        <taxon>Pseudomonadota</taxon>
        <taxon>Betaproteobacteria</taxon>
        <taxon>Burkholderiales</taxon>
        <taxon>Oxalobacteraceae</taxon>
        <taxon>Herbaspirillum</taxon>
    </lineage>
</organism>
<dbReference type="AlphaFoldDB" id="A0A7V8FUE4"/>
<dbReference type="EMBL" id="WNDX01000127">
    <property type="protein sequence ID" value="KAF1041321.1"/>
    <property type="molecule type" value="Genomic_DNA"/>
</dbReference>
<gene>
    <name evidence="1" type="ORF">GAK35_03375</name>
</gene>
<evidence type="ECO:0000313" key="1">
    <source>
        <dbReference type="EMBL" id="KAF1041321.1"/>
    </source>
</evidence>